<organism evidence="1 2">
    <name type="scientific">Caenorhabditis briggsae</name>
    <dbReference type="NCBI Taxonomy" id="6238"/>
    <lineage>
        <taxon>Eukaryota</taxon>
        <taxon>Metazoa</taxon>
        <taxon>Ecdysozoa</taxon>
        <taxon>Nematoda</taxon>
        <taxon>Chromadorea</taxon>
        <taxon>Rhabditida</taxon>
        <taxon>Rhabditina</taxon>
        <taxon>Rhabditomorpha</taxon>
        <taxon>Rhabditoidea</taxon>
        <taxon>Rhabditidae</taxon>
        <taxon>Peloderinae</taxon>
        <taxon>Caenorhabditis</taxon>
    </lineage>
</organism>
<dbReference type="InParanoid" id="B6IFA2"/>
<keyword evidence="2" id="KW-1185">Reference proteome</keyword>
<evidence type="ECO:0000313" key="1">
    <source>
        <dbReference type="EMBL" id="CAR98582.1"/>
    </source>
</evidence>
<dbReference type="Proteomes" id="UP000008549">
    <property type="component" value="Unassembled WGS sequence"/>
</dbReference>
<accession>B6IFA2</accession>
<protein>
    <submittedName>
        <fullName evidence="1">Protein CBG25617</fullName>
    </submittedName>
</protein>
<evidence type="ECO:0000313" key="3">
    <source>
        <dbReference type="WormBase" id="CBG25617"/>
    </source>
</evidence>
<dbReference type="GeneID" id="68917101"/>
<dbReference type="WormBase" id="CBG25617">
    <property type="protein sequence ID" value="CBP30935"/>
    <property type="gene ID" value="WBGene00087031"/>
</dbReference>
<dbReference type="eggNOG" id="ENOG502R8H6">
    <property type="taxonomic scope" value="Eukaryota"/>
</dbReference>
<reference evidence="1 2" key="2">
    <citation type="journal article" date="2011" name="PLoS Genet.">
        <title>Caenorhabditis briggsae recombinant inbred line genotypes reveal inter-strain incompatibility and the evolution of recombination.</title>
        <authorList>
            <person name="Ross J.A."/>
            <person name="Koboldt D.C."/>
            <person name="Staisch J.E."/>
            <person name="Chamberlin H.M."/>
            <person name="Gupta B.P."/>
            <person name="Miller R.D."/>
            <person name="Baird S.E."/>
            <person name="Haag E.S."/>
        </authorList>
    </citation>
    <scope>NUCLEOTIDE SEQUENCE [LARGE SCALE GENOMIC DNA]</scope>
    <source>
        <strain evidence="1 2">AF16</strain>
    </source>
</reference>
<dbReference type="CTD" id="68917101"/>
<reference evidence="1 2" key="1">
    <citation type="journal article" date="2003" name="PLoS Biol.">
        <title>The genome sequence of Caenorhabditis briggsae: a platform for comparative genomics.</title>
        <authorList>
            <person name="Stein L.D."/>
            <person name="Bao Z."/>
            <person name="Blasiar D."/>
            <person name="Blumenthal T."/>
            <person name="Brent M.R."/>
            <person name="Chen N."/>
            <person name="Chinwalla A."/>
            <person name="Clarke L."/>
            <person name="Clee C."/>
            <person name="Coghlan A."/>
            <person name="Coulson A."/>
            <person name="D'Eustachio P."/>
            <person name="Fitch D.H."/>
            <person name="Fulton L.A."/>
            <person name="Fulton R.E."/>
            <person name="Griffiths-Jones S."/>
            <person name="Harris T.W."/>
            <person name="Hillier L.W."/>
            <person name="Kamath R."/>
            <person name="Kuwabara P.E."/>
            <person name="Mardis E.R."/>
            <person name="Marra M.A."/>
            <person name="Miner T.L."/>
            <person name="Minx P."/>
            <person name="Mullikin J.C."/>
            <person name="Plumb R.W."/>
            <person name="Rogers J."/>
            <person name="Schein J.E."/>
            <person name="Sohrmann M."/>
            <person name="Spieth J."/>
            <person name="Stajich J.E."/>
            <person name="Wei C."/>
            <person name="Willey D."/>
            <person name="Wilson R.K."/>
            <person name="Durbin R."/>
            <person name="Waterston R.H."/>
        </authorList>
    </citation>
    <scope>NUCLEOTIDE SEQUENCE [LARGE SCALE GENOMIC DNA]</scope>
    <source>
        <strain evidence="1 2">AF16</strain>
    </source>
</reference>
<dbReference type="EMBL" id="HE601438">
    <property type="protein sequence ID" value="CAR98582.1"/>
    <property type="molecule type" value="Genomic_DNA"/>
</dbReference>
<dbReference type="KEGG" id="cbr:CBG_25617"/>
<evidence type="ECO:0000313" key="2">
    <source>
        <dbReference type="Proteomes" id="UP000008549"/>
    </source>
</evidence>
<dbReference type="HOGENOM" id="CLU_220816_0_0_1"/>
<name>B6IFA2_CAEBR</name>
<proteinExistence type="predicted"/>
<sequence length="34" mass="3707">MNAIYTAVLVVSTLAYSAVAWIELSMEAANEDLF</sequence>
<gene>
    <name evidence="1 3" type="ORF">CBG25617</name>
    <name evidence="1" type="ORF">CBG_25617</name>
</gene>
<dbReference type="FunCoup" id="B6IFA2">
    <property type="interactions" value="902"/>
</dbReference>
<dbReference type="RefSeq" id="XP_045098153.1">
    <property type="nucleotide sequence ID" value="XM_045242453.1"/>
</dbReference>
<dbReference type="AlphaFoldDB" id="B6IFA2"/>